<feature type="region of interest" description="Disordered" evidence="1">
    <location>
        <begin position="289"/>
        <end position="338"/>
    </location>
</feature>
<organism evidence="3 4">
    <name type="scientific">Ridgeia piscesae</name>
    <name type="common">Tubeworm</name>
    <dbReference type="NCBI Taxonomy" id="27915"/>
    <lineage>
        <taxon>Eukaryota</taxon>
        <taxon>Metazoa</taxon>
        <taxon>Spiralia</taxon>
        <taxon>Lophotrochozoa</taxon>
        <taxon>Annelida</taxon>
        <taxon>Polychaeta</taxon>
        <taxon>Sedentaria</taxon>
        <taxon>Canalipalpata</taxon>
        <taxon>Sabellida</taxon>
        <taxon>Siboglinidae</taxon>
        <taxon>Ridgeia</taxon>
    </lineage>
</organism>
<dbReference type="AlphaFoldDB" id="A0AAD9KMT3"/>
<evidence type="ECO:0000313" key="3">
    <source>
        <dbReference type="EMBL" id="KAK2174095.1"/>
    </source>
</evidence>
<gene>
    <name evidence="3" type="ORF">NP493_829g00035</name>
</gene>
<evidence type="ECO:0000259" key="2">
    <source>
        <dbReference type="PROSITE" id="PS50853"/>
    </source>
</evidence>
<dbReference type="SUPFAM" id="SSF49265">
    <property type="entry name" value="Fibronectin type III"/>
    <property type="match status" value="1"/>
</dbReference>
<dbReference type="Pfam" id="PF16794">
    <property type="entry name" value="fn3_4"/>
    <property type="match status" value="1"/>
</dbReference>
<dbReference type="InterPro" id="IPR013783">
    <property type="entry name" value="Ig-like_fold"/>
</dbReference>
<dbReference type="GO" id="GO:0006355">
    <property type="term" value="P:regulation of DNA-templated transcription"/>
    <property type="evidence" value="ECO:0007669"/>
    <property type="project" value="TreeGrafter"/>
</dbReference>
<evidence type="ECO:0000256" key="1">
    <source>
        <dbReference type="SAM" id="MobiDB-lite"/>
    </source>
</evidence>
<feature type="compositionally biased region" description="Polar residues" evidence="1">
    <location>
        <begin position="315"/>
        <end position="338"/>
    </location>
</feature>
<dbReference type="EMBL" id="JAODUO010000828">
    <property type="protein sequence ID" value="KAK2174095.1"/>
    <property type="molecule type" value="Genomic_DNA"/>
</dbReference>
<dbReference type="InterPro" id="IPR056565">
    <property type="entry name" value="Fn3_ATF7IP"/>
</dbReference>
<feature type="domain" description="Fibronectin type-III" evidence="2">
    <location>
        <begin position="921"/>
        <end position="1025"/>
    </location>
</feature>
<dbReference type="InterPro" id="IPR026085">
    <property type="entry name" value="ATF7-int"/>
</dbReference>
<evidence type="ECO:0000313" key="4">
    <source>
        <dbReference type="Proteomes" id="UP001209878"/>
    </source>
</evidence>
<name>A0AAD9KMT3_RIDPI</name>
<dbReference type="InterPro" id="IPR036116">
    <property type="entry name" value="FN3_sf"/>
</dbReference>
<dbReference type="PANTHER" id="PTHR23210:SF26">
    <property type="entry name" value="ACTIVATING TRANSCRIPTION FACTOR 7-INTERACTING PROTEIN 1"/>
    <property type="match status" value="1"/>
</dbReference>
<comment type="caution">
    <text evidence="3">The sequence shown here is derived from an EMBL/GenBank/DDBJ whole genome shotgun (WGS) entry which is preliminary data.</text>
</comment>
<dbReference type="PANTHER" id="PTHR23210">
    <property type="entry name" value="ACTIVATING TRANSCRIPTION FACTOR 7 INTERACTING PROTEIN"/>
    <property type="match status" value="1"/>
</dbReference>
<reference evidence="3" key="1">
    <citation type="journal article" date="2023" name="Mol. Biol. Evol.">
        <title>Third-Generation Sequencing Reveals the Adaptive Role of the Epigenome in Three Deep-Sea Polychaetes.</title>
        <authorList>
            <person name="Perez M."/>
            <person name="Aroh O."/>
            <person name="Sun Y."/>
            <person name="Lan Y."/>
            <person name="Juniper S.K."/>
            <person name="Young C.R."/>
            <person name="Angers B."/>
            <person name="Qian P.Y."/>
        </authorList>
    </citation>
    <scope>NUCLEOTIDE SEQUENCE</scope>
    <source>
        <strain evidence="3">R07B-5</strain>
    </source>
</reference>
<dbReference type="GO" id="GO:0005667">
    <property type="term" value="C:transcription regulator complex"/>
    <property type="evidence" value="ECO:0007669"/>
    <property type="project" value="TreeGrafter"/>
</dbReference>
<dbReference type="PROSITE" id="PS50853">
    <property type="entry name" value="FN3"/>
    <property type="match status" value="1"/>
</dbReference>
<feature type="compositionally biased region" description="Basic and acidic residues" evidence="1">
    <location>
        <begin position="294"/>
        <end position="304"/>
    </location>
</feature>
<keyword evidence="4" id="KW-1185">Reference proteome</keyword>
<proteinExistence type="predicted"/>
<feature type="compositionally biased region" description="Low complexity" evidence="1">
    <location>
        <begin position="156"/>
        <end position="170"/>
    </location>
</feature>
<dbReference type="InterPro" id="IPR003961">
    <property type="entry name" value="FN3_dom"/>
</dbReference>
<feature type="region of interest" description="Disordered" evidence="1">
    <location>
        <begin position="155"/>
        <end position="177"/>
    </location>
</feature>
<sequence>MVSLAAKLKTVMNGQQKNAPIQGCTDGAASDETLTNGTDVLQVVVSTDTGSDDARKGNVSVVDNGELRTLDNTAANHRGGDTTRLVNKSCEPNLDRSITSTCSAKSPGQNGAHLLKLGLDSSQKPAAKSGLVITPKMNSYMRSLAKTAVSNVDVTSARSPSGGTSCSSTTHIPESTTPSKVMCNKGNLFDNLNDLSSERNGRCSLDRKRVASCDSGMSLDEVTGKLTQTIVTPIIVLGNVADDSAKEDILMDGVDDDANLSDVDDSILDDPLDQKFTVNGAEKKNCAHTALATSDKRNLNAKPDEMDDKEEQTNVKEQQSLNCGSATVTDDSKSGSATDSVLTAASSNYLVLEKKSETKCDDAVTENKPSPTTQHGDVNMMHRKRAMLDTTDTEPKKRLKFELKKADDQTDISVDSSCVDKVVELSSSVAAVNSGTTATETVNNGAISVTLEELDKLIQKHIDGDSSALGELKEKIVAIQESTESWKRKMTELQQQVMEVTRLQQQHDLRRSHLRQKVQTRNWGVQVDEQKVQSTMIDHCSICWMQITTAMNGAPVPAKTTDASTMKTEPSALPVTSASHIKLLLRSVRPTMSEATVRPAVSTSSVRPTLSESAIRPPISQTSVLLTSASNAARPVVTETVVRPPVSDVVRSTTKGTTVQELVPVGITGGSTITLMPVGTMLSRPVLPTGTVVSTQLQNVIPAMQQIHNNCMSSTFNVRLQTGGSNSTVSTQAKPVTTVIPAKKIIDLTDDDDDVCTTLATVKSKPIQTVSVRPPLTTGQLIVRQPLSATPLQPGTFILQSSGANPGTLYLQPTGVRGITPPRASTYIYPNTPAGAGGTFMLKPVSNTSGGTAPTVTLAQPLPRLQGVSTGMLLMTRPPPPLQSAPGILVKTRLEKTVEKLHPAPLPPLPVQKVDASMKLMPPKPSLKISRVQQGIVLSWSMSLDDSHAKISKYQLFAYQEGTQIPNPSLWKKIGDVKALPLPMACTLTQFQEGNKYHFAVRAVDTHERLGVFSDPSSIHLTKTV</sequence>
<protein>
    <recommendedName>
        <fullName evidence="2">Fibronectin type-III domain-containing protein</fullName>
    </recommendedName>
</protein>
<dbReference type="Proteomes" id="UP001209878">
    <property type="component" value="Unassembled WGS sequence"/>
</dbReference>
<dbReference type="GO" id="GO:0003712">
    <property type="term" value="F:transcription coregulator activity"/>
    <property type="evidence" value="ECO:0007669"/>
    <property type="project" value="TreeGrafter"/>
</dbReference>
<dbReference type="Gene3D" id="2.60.40.10">
    <property type="entry name" value="Immunoglobulins"/>
    <property type="match status" value="1"/>
</dbReference>
<accession>A0AAD9KMT3</accession>
<dbReference type="GO" id="GO:0005634">
    <property type="term" value="C:nucleus"/>
    <property type="evidence" value="ECO:0007669"/>
    <property type="project" value="TreeGrafter"/>
</dbReference>